<keyword evidence="3" id="KW-1185">Reference proteome</keyword>
<protein>
    <submittedName>
        <fullName evidence="2">Uncharacterized protein</fullName>
    </submittedName>
</protein>
<organism evidence="2 3">
    <name type="scientific">Plasmodiophora brassicae</name>
    <name type="common">Clubroot disease agent</name>
    <dbReference type="NCBI Taxonomy" id="37360"/>
    <lineage>
        <taxon>Eukaryota</taxon>
        <taxon>Sar</taxon>
        <taxon>Rhizaria</taxon>
        <taxon>Endomyxa</taxon>
        <taxon>Phytomyxea</taxon>
        <taxon>Plasmodiophorida</taxon>
        <taxon>Plasmodiophoridae</taxon>
        <taxon>Plasmodiophora</taxon>
    </lineage>
</organism>
<proteinExistence type="predicted"/>
<accession>A0A0G4IGM8</accession>
<reference evidence="2 3" key="1">
    <citation type="submission" date="2015-02" db="EMBL/GenBank/DDBJ databases">
        <authorList>
            <person name="Chooi Y.-H."/>
        </authorList>
    </citation>
    <scope>NUCLEOTIDE SEQUENCE [LARGE SCALE GENOMIC DNA]</scope>
    <source>
        <strain evidence="2">E3</strain>
    </source>
</reference>
<dbReference type="Proteomes" id="UP000039324">
    <property type="component" value="Unassembled WGS sequence"/>
</dbReference>
<evidence type="ECO:0000313" key="2">
    <source>
        <dbReference type="EMBL" id="CEO94222.1"/>
    </source>
</evidence>
<evidence type="ECO:0000313" key="3">
    <source>
        <dbReference type="Proteomes" id="UP000039324"/>
    </source>
</evidence>
<dbReference type="EMBL" id="CDSF01000001">
    <property type="protein sequence ID" value="CEO94222.1"/>
    <property type="molecule type" value="Genomic_DNA"/>
</dbReference>
<feature type="region of interest" description="Disordered" evidence="1">
    <location>
        <begin position="78"/>
        <end position="103"/>
    </location>
</feature>
<evidence type="ECO:0000256" key="1">
    <source>
        <dbReference type="SAM" id="MobiDB-lite"/>
    </source>
</evidence>
<gene>
    <name evidence="2" type="ORF">PBRA_000007</name>
</gene>
<name>A0A0G4IGM8_PLABS</name>
<feature type="compositionally biased region" description="Low complexity" evidence="1">
    <location>
        <begin position="78"/>
        <end position="90"/>
    </location>
</feature>
<sequence length="397" mass="43883">MPSHPLDSPRNQTVGGRSRRIARGVIAPAMARYKTAGSEVKVEDDIENMSVVQIAVAIEEENRQRLLREYRRLRAENEAAATSSSSAPSARQGSRVRLSTARTPPRFDGKADTFLAWARRAALYLRQQRLAEAVGIDKDGNPLKQVPDSVTEEQDVDARSVLELDMVSESAATAAGFSSCQSAAECWRALLAAFNPSSYAPIISALTGILDIRQEPSEKAMAFVNRAREAVRRFRSVCPVSVGDLSETLIAIIVALRVRPEFADVAHTIHNRSVDEPVTVDQIRSLLVQEEARLETVEYKAELAARSLTTTQRNTTRQTPIKQDGKVYIEVDPLKTCLVHPFKAGHKDAECNRHKQLTPNTEHGSEYERNAVLRAMASIHPSTPLTPDCWTAPAWPQ</sequence>
<dbReference type="AlphaFoldDB" id="A0A0G4IGM8"/>